<keyword evidence="3" id="KW-0677">Repeat</keyword>
<evidence type="ECO:0000256" key="1">
    <source>
        <dbReference type="ARBA" id="ARBA00004123"/>
    </source>
</evidence>
<keyword evidence="4 7" id="KW-0863">Zinc-finger</keyword>
<dbReference type="InterPro" id="IPR036236">
    <property type="entry name" value="Znf_C2H2_sf"/>
</dbReference>
<keyword evidence="5" id="KW-0862">Zinc</keyword>
<dbReference type="OrthoDB" id="341511at2759"/>
<evidence type="ECO:0000256" key="7">
    <source>
        <dbReference type="PROSITE-ProRule" id="PRU00042"/>
    </source>
</evidence>
<evidence type="ECO:0000313" key="11">
    <source>
        <dbReference type="WBParaSite" id="SSLN_0001791201-mRNA-1"/>
    </source>
</evidence>
<dbReference type="Pfam" id="PF00096">
    <property type="entry name" value="zf-C2H2"/>
    <property type="match status" value="3"/>
</dbReference>
<name>A0A183TLA9_SCHSO</name>
<evidence type="ECO:0000256" key="2">
    <source>
        <dbReference type="ARBA" id="ARBA00022723"/>
    </source>
</evidence>
<dbReference type="EMBL" id="UYSU01042209">
    <property type="protein sequence ID" value="VDM03643.1"/>
    <property type="molecule type" value="Genomic_DNA"/>
</dbReference>
<reference evidence="9 10" key="2">
    <citation type="submission" date="2018-11" db="EMBL/GenBank/DDBJ databases">
        <authorList>
            <consortium name="Pathogen Informatics"/>
        </authorList>
    </citation>
    <scope>NUCLEOTIDE SEQUENCE [LARGE SCALE GENOMIC DNA]</scope>
    <source>
        <strain evidence="9 10">NST_G2</strain>
    </source>
</reference>
<evidence type="ECO:0000313" key="9">
    <source>
        <dbReference type="EMBL" id="VDM03643.1"/>
    </source>
</evidence>
<dbReference type="SUPFAM" id="SSF57667">
    <property type="entry name" value="beta-beta-alpha zinc fingers"/>
    <property type="match status" value="1"/>
</dbReference>
<feature type="domain" description="C2H2-type" evidence="8">
    <location>
        <begin position="146"/>
        <end position="168"/>
    </location>
</feature>
<accession>A0A183TLA9</accession>
<dbReference type="GO" id="GO:0008270">
    <property type="term" value="F:zinc ion binding"/>
    <property type="evidence" value="ECO:0007669"/>
    <property type="project" value="UniProtKB-KW"/>
</dbReference>
<dbReference type="PANTHER" id="PTHR24406">
    <property type="entry name" value="TRANSCRIPTIONAL REPRESSOR CTCFL-RELATED"/>
    <property type="match status" value="1"/>
</dbReference>
<evidence type="ECO:0000256" key="5">
    <source>
        <dbReference type="ARBA" id="ARBA00022833"/>
    </source>
</evidence>
<evidence type="ECO:0000313" key="10">
    <source>
        <dbReference type="Proteomes" id="UP000275846"/>
    </source>
</evidence>
<evidence type="ECO:0000256" key="4">
    <source>
        <dbReference type="ARBA" id="ARBA00022771"/>
    </source>
</evidence>
<sequence>MATNTTCLTPTTSTATSEFLLPATSKTTNAPSTSDTVTILTCPHCNRTFTSRIGLVGHLRVHCTETGEPGPGSPTYNRDPRLSCPHCPRAFNHRIGLLGHMCIHYSGIHRNADNTDSPCTPSASVILATTSTPNSMNDIPPTSLDFSCPPCDRNFKSCIGLVSHLRIHRTGAGEPVLGAPT</sequence>
<evidence type="ECO:0000256" key="6">
    <source>
        <dbReference type="ARBA" id="ARBA00023242"/>
    </source>
</evidence>
<protein>
    <submittedName>
        <fullName evidence="11">C2H2-type domain-containing protein</fullName>
    </submittedName>
</protein>
<dbReference type="GO" id="GO:0005634">
    <property type="term" value="C:nucleus"/>
    <property type="evidence" value="ECO:0007669"/>
    <property type="project" value="UniProtKB-SubCell"/>
</dbReference>
<proteinExistence type="predicted"/>
<gene>
    <name evidence="9" type="ORF">SSLN_LOCUS17257</name>
</gene>
<reference evidence="11" key="1">
    <citation type="submission" date="2016-06" db="UniProtKB">
        <authorList>
            <consortium name="WormBaseParasite"/>
        </authorList>
    </citation>
    <scope>IDENTIFICATION</scope>
</reference>
<feature type="domain" description="C2H2-type" evidence="8">
    <location>
        <begin position="40"/>
        <end position="67"/>
    </location>
</feature>
<dbReference type="PROSITE" id="PS00028">
    <property type="entry name" value="ZINC_FINGER_C2H2_1"/>
    <property type="match status" value="3"/>
</dbReference>
<dbReference type="Gene3D" id="3.30.160.60">
    <property type="entry name" value="Classic Zinc Finger"/>
    <property type="match status" value="1"/>
</dbReference>
<evidence type="ECO:0000259" key="8">
    <source>
        <dbReference type="PROSITE" id="PS50157"/>
    </source>
</evidence>
<keyword evidence="6" id="KW-0539">Nucleus</keyword>
<keyword evidence="2" id="KW-0479">Metal-binding</keyword>
<dbReference type="Proteomes" id="UP000275846">
    <property type="component" value="Unassembled WGS sequence"/>
</dbReference>
<dbReference type="InterPro" id="IPR013087">
    <property type="entry name" value="Znf_C2H2_type"/>
</dbReference>
<dbReference type="WBParaSite" id="SSLN_0001791201-mRNA-1">
    <property type="protein sequence ID" value="SSLN_0001791201-mRNA-1"/>
    <property type="gene ID" value="SSLN_0001791201"/>
</dbReference>
<comment type="subcellular location">
    <subcellularLocation>
        <location evidence="1">Nucleus</location>
    </subcellularLocation>
</comment>
<evidence type="ECO:0000256" key="3">
    <source>
        <dbReference type="ARBA" id="ARBA00022737"/>
    </source>
</evidence>
<organism evidence="11">
    <name type="scientific">Schistocephalus solidus</name>
    <name type="common">Tapeworm</name>
    <dbReference type="NCBI Taxonomy" id="70667"/>
    <lineage>
        <taxon>Eukaryota</taxon>
        <taxon>Metazoa</taxon>
        <taxon>Spiralia</taxon>
        <taxon>Lophotrochozoa</taxon>
        <taxon>Platyhelminthes</taxon>
        <taxon>Cestoda</taxon>
        <taxon>Eucestoda</taxon>
        <taxon>Diphyllobothriidea</taxon>
        <taxon>Diphyllobothriidae</taxon>
        <taxon>Schistocephalus</taxon>
    </lineage>
</organism>
<dbReference type="PROSITE" id="PS50157">
    <property type="entry name" value="ZINC_FINGER_C2H2_2"/>
    <property type="match status" value="3"/>
</dbReference>
<dbReference type="InterPro" id="IPR050888">
    <property type="entry name" value="ZnF_C2H2-type_TF"/>
</dbReference>
<dbReference type="AlphaFoldDB" id="A0A183TLA9"/>
<feature type="domain" description="C2H2-type" evidence="8">
    <location>
        <begin position="82"/>
        <end position="104"/>
    </location>
</feature>
<keyword evidence="10" id="KW-1185">Reference proteome</keyword>
<dbReference type="SMART" id="SM00355">
    <property type="entry name" value="ZnF_C2H2"/>
    <property type="match status" value="3"/>
</dbReference>